<feature type="domain" description="ABC-2 type transporter transmembrane" evidence="7">
    <location>
        <begin position="37"/>
        <end position="251"/>
    </location>
</feature>
<sequence length="313" mass="35837">MELRRLRALTAAGVTNGEGIINGNASQHQEFVASFWTQFNQVLQRTWKHLWQSPTYIWSKTILIVLSSLYLGFSFEANNSMQGLQNQLWAIFMLLVLFINIDEQIMPRFLPQRALYEARKRPSKIYRRTTYLLSNILIELAWHTLMAVIMYLCWYYPVGFVRNTTSDDRAIRGFLVFLFLWVYLLFTSTFAHFAIFWIDLPETAGVLTSLFWMLCILFCGVGVPMADLPKFWSFMYRVSPATYLVGGIMSSAVANSNVTCADREILRTAPTGNLTCNEFLAAYMEAAGGLVLNPTARSMCEYCPLATTNEFLD</sequence>
<organism evidence="8 9">
    <name type="scientific">Penicillium camemberti (strain FM 013)</name>
    <dbReference type="NCBI Taxonomy" id="1429867"/>
    <lineage>
        <taxon>Eukaryota</taxon>
        <taxon>Fungi</taxon>
        <taxon>Dikarya</taxon>
        <taxon>Ascomycota</taxon>
        <taxon>Pezizomycotina</taxon>
        <taxon>Eurotiomycetes</taxon>
        <taxon>Eurotiomycetidae</taxon>
        <taxon>Eurotiales</taxon>
        <taxon>Aspergillaceae</taxon>
        <taxon>Penicillium</taxon>
    </lineage>
</organism>
<dbReference type="EMBL" id="HG793141">
    <property type="protein sequence ID" value="CRL22626.1"/>
    <property type="molecule type" value="Genomic_DNA"/>
</dbReference>
<feature type="transmembrane region" description="Helical" evidence="6">
    <location>
        <begin position="238"/>
        <end position="258"/>
    </location>
</feature>
<evidence type="ECO:0000256" key="5">
    <source>
        <dbReference type="ARBA" id="ARBA00023136"/>
    </source>
</evidence>
<keyword evidence="9" id="KW-1185">Reference proteome</keyword>
<feature type="transmembrane region" description="Helical" evidence="6">
    <location>
        <begin position="55"/>
        <end position="75"/>
    </location>
</feature>
<comment type="subcellular location">
    <subcellularLocation>
        <location evidence="1">Membrane</location>
        <topology evidence="1">Multi-pass membrane protein</topology>
    </subcellularLocation>
</comment>
<keyword evidence="3 6" id="KW-0812">Transmembrane</keyword>
<keyword evidence="4 6" id="KW-1133">Transmembrane helix</keyword>
<feature type="transmembrane region" description="Helical" evidence="6">
    <location>
        <begin position="205"/>
        <end position="226"/>
    </location>
</feature>
<keyword evidence="5 6" id="KW-0472">Membrane</keyword>
<evidence type="ECO:0000259" key="7">
    <source>
        <dbReference type="Pfam" id="PF01061"/>
    </source>
</evidence>
<dbReference type="AlphaFoldDB" id="A0A0G4P8I2"/>
<gene>
    <name evidence="8" type="ORF">PCAMFM013_S008g000055</name>
</gene>
<keyword evidence="2" id="KW-0813">Transport</keyword>
<feature type="transmembrane region" description="Helical" evidence="6">
    <location>
        <begin position="87"/>
        <end position="110"/>
    </location>
</feature>
<dbReference type="GO" id="GO:0016020">
    <property type="term" value="C:membrane"/>
    <property type="evidence" value="ECO:0007669"/>
    <property type="project" value="UniProtKB-SubCell"/>
</dbReference>
<dbReference type="Pfam" id="PF01061">
    <property type="entry name" value="ABC2_membrane"/>
    <property type="match status" value="1"/>
</dbReference>
<dbReference type="STRING" id="1429867.A0A0G4P8I2"/>
<dbReference type="PANTHER" id="PTHR19241">
    <property type="entry name" value="ATP-BINDING CASSETTE TRANSPORTER"/>
    <property type="match status" value="1"/>
</dbReference>
<dbReference type="InterPro" id="IPR013525">
    <property type="entry name" value="ABC2_TM"/>
</dbReference>
<evidence type="ECO:0000256" key="2">
    <source>
        <dbReference type="ARBA" id="ARBA00022448"/>
    </source>
</evidence>
<protein>
    <submittedName>
        <fullName evidence="8">ABC-2 type transporter</fullName>
    </submittedName>
</protein>
<evidence type="ECO:0000256" key="3">
    <source>
        <dbReference type="ARBA" id="ARBA00022692"/>
    </source>
</evidence>
<evidence type="ECO:0000256" key="6">
    <source>
        <dbReference type="SAM" id="Phobius"/>
    </source>
</evidence>
<evidence type="ECO:0000313" key="8">
    <source>
        <dbReference type="EMBL" id="CRL22626.1"/>
    </source>
</evidence>
<name>A0A0G4P8I2_PENC3</name>
<feature type="transmembrane region" description="Helical" evidence="6">
    <location>
        <begin position="174"/>
        <end position="198"/>
    </location>
</feature>
<evidence type="ECO:0000256" key="1">
    <source>
        <dbReference type="ARBA" id="ARBA00004141"/>
    </source>
</evidence>
<feature type="transmembrane region" description="Helical" evidence="6">
    <location>
        <begin position="131"/>
        <end position="154"/>
    </location>
</feature>
<reference evidence="8 9" key="1">
    <citation type="journal article" date="2014" name="Nat. Commun.">
        <title>Multiple recent horizontal transfers of a large genomic region in cheese making fungi.</title>
        <authorList>
            <person name="Cheeseman K."/>
            <person name="Ropars J."/>
            <person name="Renault P."/>
            <person name="Dupont J."/>
            <person name="Gouzy J."/>
            <person name="Branca A."/>
            <person name="Abraham A.L."/>
            <person name="Ceppi M."/>
            <person name="Conseiller E."/>
            <person name="Debuchy R."/>
            <person name="Malagnac F."/>
            <person name="Goarin A."/>
            <person name="Silar P."/>
            <person name="Lacoste S."/>
            <person name="Sallet E."/>
            <person name="Bensimon A."/>
            <person name="Giraud T."/>
            <person name="Brygoo Y."/>
        </authorList>
    </citation>
    <scope>NUCLEOTIDE SEQUENCE [LARGE SCALE GENOMIC DNA]</scope>
    <source>
        <strain evidence="9">FM 013</strain>
    </source>
</reference>
<evidence type="ECO:0000313" key="9">
    <source>
        <dbReference type="Proteomes" id="UP000053732"/>
    </source>
</evidence>
<proteinExistence type="predicted"/>
<evidence type="ECO:0000256" key="4">
    <source>
        <dbReference type="ARBA" id="ARBA00022989"/>
    </source>
</evidence>
<dbReference type="GO" id="GO:0140359">
    <property type="term" value="F:ABC-type transporter activity"/>
    <property type="evidence" value="ECO:0007669"/>
    <property type="project" value="InterPro"/>
</dbReference>
<dbReference type="Proteomes" id="UP000053732">
    <property type="component" value="Unassembled WGS sequence"/>
</dbReference>
<accession>A0A0G4P8I2</accession>